<dbReference type="SUPFAM" id="SSF55729">
    <property type="entry name" value="Acyl-CoA N-acyltransferases (Nat)"/>
    <property type="match status" value="1"/>
</dbReference>
<gene>
    <name evidence="2" type="ORF">FIV46_00520</name>
</gene>
<dbReference type="InterPro" id="IPR000182">
    <property type="entry name" value="GNAT_dom"/>
</dbReference>
<dbReference type="InterPro" id="IPR016181">
    <property type="entry name" value="Acyl_CoA_acyltransferase"/>
</dbReference>
<proteinExistence type="predicted"/>
<dbReference type="CDD" id="cd04301">
    <property type="entry name" value="NAT_SF"/>
    <property type="match status" value="1"/>
</dbReference>
<evidence type="ECO:0000313" key="2">
    <source>
        <dbReference type="EMBL" id="TPD62599.1"/>
    </source>
</evidence>
<dbReference type="OrthoDB" id="9806005at2"/>
<dbReference type="AlphaFoldDB" id="A0A501PQ09"/>
<accession>A0A501PQ09</accession>
<evidence type="ECO:0000259" key="1">
    <source>
        <dbReference type="PROSITE" id="PS51186"/>
    </source>
</evidence>
<feature type="domain" description="N-acetyltransferase" evidence="1">
    <location>
        <begin position="8"/>
        <end position="200"/>
    </location>
</feature>
<name>A0A501PQ09_9PROT</name>
<sequence length="386" mass="44297">MSTEVPPTNLDIIEVTDGKLLNDFIRAPYSIFKDDPAYIAPLEMERKDILSRDKNPYFEHAEACYWIARRNGETVGRISAQMDQLVQKYHGEKTGHFGFFDCIEDQGVADALLNTAESWLRDKGAEKVIGPFSLSINEETGMLVNGFDTPPSLMMGHSRPYYENLVRNHGFEKVKDVWAYWLDISQEILPPAVDKLVKRTFNNDKITIRPIDMKNYDRDLAAILDIFNDAWSDNWGFIPFTENELKQAAKDMKQIIRPDFTYIAEMDGEPQAMMVTLPNLNEIIRDLDGKLLPFGFIKLLWRLKIHPNYKTVRVPLMGVRKKHQNGMLGGAMAFSLIETCRIHAAAAGCTHAELGWVLEENTRLQKMLETIGCAHYKTYRLFVREL</sequence>
<organism evidence="2 3">
    <name type="scientific">Emcibacter nanhaiensis</name>
    <dbReference type="NCBI Taxonomy" id="1505037"/>
    <lineage>
        <taxon>Bacteria</taxon>
        <taxon>Pseudomonadati</taxon>
        <taxon>Pseudomonadota</taxon>
        <taxon>Alphaproteobacteria</taxon>
        <taxon>Emcibacterales</taxon>
        <taxon>Emcibacteraceae</taxon>
        <taxon>Emcibacter</taxon>
    </lineage>
</organism>
<protein>
    <submittedName>
        <fullName evidence="2">GNAT family N-acetyltransferase</fullName>
    </submittedName>
</protein>
<dbReference type="Proteomes" id="UP000319148">
    <property type="component" value="Unassembled WGS sequence"/>
</dbReference>
<dbReference type="Pfam" id="PF00583">
    <property type="entry name" value="Acetyltransf_1"/>
    <property type="match status" value="1"/>
</dbReference>
<dbReference type="InterPro" id="IPR039968">
    <property type="entry name" value="BcerS-like"/>
</dbReference>
<evidence type="ECO:0000313" key="3">
    <source>
        <dbReference type="Proteomes" id="UP000319148"/>
    </source>
</evidence>
<comment type="caution">
    <text evidence="2">The sequence shown here is derived from an EMBL/GenBank/DDBJ whole genome shotgun (WGS) entry which is preliminary data.</text>
</comment>
<keyword evidence="3" id="KW-1185">Reference proteome</keyword>
<reference evidence="3" key="1">
    <citation type="submission" date="2019-06" db="EMBL/GenBank/DDBJ databases">
        <title>The complete genome of Emcibacter congregatus ZYLT.</title>
        <authorList>
            <person name="Zhao Z."/>
        </authorList>
    </citation>
    <scope>NUCLEOTIDE SEQUENCE [LARGE SCALE GENOMIC DNA]</scope>
    <source>
        <strain evidence="3">MCCC 1A06723</strain>
    </source>
</reference>
<dbReference type="PROSITE" id="PS51186">
    <property type="entry name" value="GNAT"/>
    <property type="match status" value="1"/>
</dbReference>
<dbReference type="RefSeq" id="WP_139937849.1">
    <property type="nucleotide sequence ID" value="NZ_JBHSYP010000022.1"/>
</dbReference>
<dbReference type="GO" id="GO:0016747">
    <property type="term" value="F:acyltransferase activity, transferring groups other than amino-acyl groups"/>
    <property type="evidence" value="ECO:0007669"/>
    <property type="project" value="InterPro"/>
</dbReference>
<dbReference type="Gene3D" id="3.40.630.30">
    <property type="match status" value="1"/>
</dbReference>
<dbReference type="PANTHER" id="PTHR41368">
    <property type="entry name" value="PROTEIN YGHO"/>
    <property type="match status" value="1"/>
</dbReference>
<keyword evidence="2" id="KW-0808">Transferase</keyword>
<dbReference type="PANTHER" id="PTHR41368:SF1">
    <property type="entry name" value="PROTEIN YGHO"/>
    <property type="match status" value="1"/>
</dbReference>
<dbReference type="EMBL" id="VFIY01000004">
    <property type="protein sequence ID" value="TPD62599.1"/>
    <property type="molecule type" value="Genomic_DNA"/>
</dbReference>